<dbReference type="CDD" id="cd06257">
    <property type="entry name" value="DnaJ"/>
    <property type="match status" value="1"/>
</dbReference>
<dbReference type="SMART" id="SM00271">
    <property type="entry name" value="DnaJ"/>
    <property type="match status" value="1"/>
</dbReference>
<dbReference type="InterPro" id="IPR036869">
    <property type="entry name" value="J_dom_sf"/>
</dbReference>
<dbReference type="Pfam" id="PF00226">
    <property type="entry name" value="DnaJ"/>
    <property type="match status" value="1"/>
</dbReference>
<proteinExistence type="predicted"/>
<evidence type="ECO:0000313" key="2">
    <source>
        <dbReference type="EMBL" id="GAI70651.1"/>
    </source>
</evidence>
<dbReference type="PROSITE" id="PS50076">
    <property type="entry name" value="DNAJ_2"/>
    <property type="match status" value="1"/>
</dbReference>
<evidence type="ECO:0000259" key="1">
    <source>
        <dbReference type="PROSITE" id="PS50076"/>
    </source>
</evidence>
<organism evidence="2">
    <name type="scientific">marine sediment metagenome</name>
    <dbReference type="NCBI Taxonomy" id="412755"/>
    <lineage>
        <taxon>unclassified sequences</taxon>
        <taxon>metagenomes</taxon>
        <taxon>ecological metagenomes</taxon>
    </lineage>
</organism>
<accession>X1RUM8</accession>
<name>X1RUM8_9ZZZZ</name>
<dbReference type="EMBL" id="BARW01002358">
    <property type="protein sequence ID" value="GAI70651.1"/>
    <property type="molecule type" value="Genomic_DNA"/>
</dbReference>
<comment type="caution">
    <text evidence="2">The sequence shown here is derived from an EMBL/GenBank/DDBJ whole genome shotgun (WGS) entry which is preliminary data.</text>
</comment>
<dbReference type="AlphaFoldDB" id="X1RUM8"/>
<gene>
    <name evidence="2" type="ORF">S12H4_06641</name>
</gene>
<dbReference type="Gene3D" id="1.10.287.110">
    <property type="entry name" value="DnaJ domain"/>
    <property type="match status" value="1"/>
</dbReference>
<protein>
    <recommendedName>
        <fullName evidence="1">J domain-containing protein</fullName>
    </recommendedName>
</protein>
<dbReference type="SUPFAM" id="SSF46565">
    <property type="entry name" value="Chaperone J-domain"/>
    <property type="match status" value="1"/>
</dbReference>
<dbReference type="InterPro" id="IPR001623">
    <property type="entry name" value="DnaJ_domain"/>
</dbReference>
<reference evidence="2" key="1">
    <citation type="journal article" date="2014" name="Front. Microbiol.">
        <title>High frequency of phylogenetically diverse reductive dehalogenase-homologous genes in deep subseafloor sedimentary metagenomes.</title>
        <authorList>
            <person name="Kawai M."/>
            <person name="Futagami T."/>
            <person name="Toyoda A."/>
            <person name="Takaki Y."/>
            <person name="Nishi S."/>
            <person name="Hori S."/>
            <person name="Arai W."/>
            <person name="Tsubouchi T."/>
            <person name="Morono Y."/>
            <person name="Uchiyama I."/>
            <person name="Ito T."/>
            <person name="Fujiyama A."/>
            <person name="Inagaki F."/>
            <person name="Takami H."/>
        </authorList>
    </citation>
    <scope>NUCLEOTIDE SEQUENCE</scope>
    <source>
        <strain evidence="2">Expedition CK06-06</strain>
    </source>
</reference>
<feature type="domain" description="J" evidence="1">
    <location>
        <begin position="115"/>
        <end position="171"/>
    </location>
</feature>
<sequence length="171" mass="19749">MGGVFKAPPIDRTLADLRDCFRKWEIDLFEAIPKEKVDRGYRGPGMVVNYFRADKWQHLECYSFPRKEINLRQCFLLLDRLRIAEQQGVSYAGLSSTTELVRATPEMKAHDDLMDAYGILGASPDDPDDLIKDVYHKKSLFYHPDREGGSEPKMKRLNDAYETICKVRGMK</sequence>